<dbReference type="GO" id="GO:0006400">
    <property type="term" value="P:tRNA modification"/>
    <property type="evidence" value="ECO:0007669"/>
    <property type="project" value="TreeGrafter"/>
</dbReference>
<evidence type="ECO:0000313" key="15">
    <source>
        <dbReference type="Proteomes" id="UP000823635"/>
    </source>
</evidence>
<feature type="binding site" evidence="10">
    <location>
        <begin position="24"/>
        <end position="29"/>
    </location>
    <ligand>
        <name>substrate</name>
    </ligand>
</feature>
<keyword evidence="8 10" id="KW-0460">Magnesium</keyword>
<dbReference type="InterPro" id="IPR027417">
    <property type="entry name" value="P-loop_NTPase"/>
</dbReference>
<evidence type="ECO:0000256" key="11">
    <source>
        <dbReference type="RuleBase" id="RU003783"/>
    </source>
</evidence>
<reference evidence="14" key="1">
    <citation type="submission" date="2020-10" db="EMBL/GenBank/DDBJ databases">
        <authorList>
            <person name="Gilroy R."/>
        </authorList>
    </citation>
    <scope>NUCLEOTIDE SEQUENCE</scope>
    <source>
        <strain evidence="14">15467</strain>
    </source>
</reference>
<dbReference type="SUPFAM" id="SSF52540">
    <property type="entry name" value="P-loop containing nucleoside triphosphate hydrolases"/>
    <property type="match status" value="2"/>
</dbReference>
<protein>
    <recommendedName>
        <fullName evidence="10">tRNA dimethylallyltransferase</fullName>
        <ecNumber evidence="10">2.5.1.75</ecNumber>
    </recommendedName>
    <alternativeName>
        <fullName evidence="10">Dimethylallyl diphosphate:tRNA dimethylallyltransferase</fullName>
        <shortName evidence="10">DMAPP:tRNA dimethylallyltransferase</shortName>
        <shortName evidence="10">DMATase</shortName>
    </alternativeName>
    <alternativeName>
        <fullName evidence="10">Isopentenyl-diphosphate:tRNA isopentenyltransferase</fullName>
        <shortName evidence="10">IPP transferase</shortName>
        <shortName evidence="10">IPPT</shortName>
        <shortName evidence="10">IPTase</shortName>
    </alternativeName>
</protein>
<accession>A0A9D9DLH7</accession>
<evidence type="ECO:0000256" key="9">
    <source>
        <dbReference type="ARBA" id="ARBA00049563"/>
    </source>
</evidence>
<dbReference type="EC" id="2.5.1.75" evidence="10"/>
<keyword evidence="6 10" id="KW-0547">Nucleotide-binding</keyword>
<evidence type="ECO:0000256" key="10">
    <source>
        <dbReference type="HAMAP-Rule" id="MF_00185"/>
    </source>
</evidence>
<evidence type="ECO:0000256" key="5">
    <source>
        <dbReference type="ARBA" id="ARBA00022694"/>
    </source>
</evidence>
<comment type="cofactor">
    <cofactor evidence="1 10">
        <name>Mg(2+)</name>
        <dbReference type="ChEBI" id="CHEBI:18420"/>
    </cofactor>
</comment>
<organism evidence="14 15">
    <name type="scientific">Candidatus Egerieousia excrementavium</name>
    <dbReference type="NCBI Taxonomy" id="2840778"/>
    <lineage>
        <taxon>Bacteria</taxon>
        <taxon>Pseudomonadati</taxon>
        <taxon>Bacteroidota</taxon>
        <taxon>Bacteroidia</taxon>
        <taxon>Bacteroidales</taxon>
        <taxon>Candidatus Egerieousia</taxon>
    </lineage>
</organism>
<dbReference type="Proteomes" id="UP000823635">
    <property type="component" value="Unassembled WGS sequence"/>
</dbReference>
<comment type="catalytic activity">
    <reaction evidence="9 10 11">
        <text>adenosine(37) in tRNA + dimethylallyl diphosphate = N(6)-dimethylallyladenosine(37) in tRNA + diphosphate</text>
        <dbReference type="Rhea" id="RHEA:26482"/>
        <dbReference type="Rhea" id="RHEA-COMP:10162"/>
        <dbReference type="Rhea" id="RHEA-COMP:10375"/>
        <dbReference type="ChEBI" id="CHEBI:33019"/>
        <dbReference type="ChEBI" id="CHEBI:57623"/>
        <dbReference type="ChEBI" id="CHEBI:74411"/>
        <dbReference type="ChEBI" id="CHEBI:74415"/>
        <dbReference type="EC" id="2.5.1.75"/>
    </reaction>
</comment>
<evidence type="ECO:0000256" key="4">
    <source>
        <dbReference type="ARBA" id="ARBA00022679"/>
    </source>
</evidence>
<dbReference type="EMBL" id="JADINB010000062">
    <property type="protein sequence ID" value="MBO8428805.1"/>
    <property type="molecule type" value="Genomic_DNA"/>
</dbReference>
<dbReference type="Gene3D" id="3.40.50.300">
    <property type="entry name" value="P-loop containing nucleotide triphosphate hydrolases"/>
    <property type="match status" value="2"/>
</dbReference>
<comment type="caution">
    <text evidence="10">Lacks conserved residue(s) required for the propagation of feature annotation.</text>
</comment>
<sequence>MDAVFDRLVQIADKYDALCILGPTASGKSHFAVELACRFNPVAEILSADSRQVYRGMDIGTGKDLSEYHIEKNGLTTDIPYHLIDIADAGEKYNLFRYQRDFAAAYADIRARGAKAIICGGSGLYIESVTRGYILQHVQPDLALRTALEQKSLAELKEMLSMMKEKRGTRLHNNTDTDTRKRAIRAIEIEKYAMEHNLAPEERLTLPEKVYYVGIEVDRNERNRRIDARLERRLREGMVEEVKRLMDSGISAEDLIYYGLEYKFITLYLTGKMSYDEMVGKLATAIHQFAKRQMTWFRGMERKGIEIEWIKL</sequence>
<evidence type="ECO:0000256" key="8">
    <source>
        <dbReference type="ARBA" id="ARBA00022842"/>
    </source>
</evidence>
<evidence type="ECO:0000256" key="1">
    <source>
        <dbReference type="ARBA" id="ARBA00001946"/>
    </source>
</evidence>
<feature type="binding site" evidence="10">
    <location>
        <begin position="22"/>
        <end position="29"/>
    </location>
    <ligand>
        <name>ATP</name>
        <dbReference type="ChEBI" id="CHEBI:30616"/>
    </ligand>
</feature>
<gene>
    <name evidence="10 14" type="primary">miaA</name>
    <name evidence="14" type="ORF">IAC68_02585</name>
</gene>
<dbReference type="PANTHER" id="PTHR11088:SF60">
    <property type="entry name" value="TRNA DIMETHYLALLYLTRANSFERASE"/>
    <property type="match status" value="1"/>
</dbReference>
<evidence type="ECO:0000256" key="7">
    <source>
        <dbReference type="ARBA" id="ARBA00022840"/>
    </source>
</evidence>
<dbReference type="InterPro" id="IPR018022">
    <property type="entry name" value="IPT"/>
</dbReference>
<dbReference type="GO" id="GO:0052381">
    <property type="term" value="F:tRNA dimethylallyltransferase activity"/>
    <property type="evidence" value="ECO:0007669"/>
    <property type="project" value="UniProtKB-UniRule"/>
</dbReference>
<evidence type="ECO:0000256" key="6">
    <source>
        <dbReference type="ARBA" id="ARBA00022741"/>
    </source>
</evidence>
<evidence type="ECO:0000256" key="12">
    <source>
        <dbReference type="RuleBase" id="RU003784"/>
    </source>
</evidence>
<evidence type="ECO:0000313" key="14">
    <source>
        <dbReference type="EMBL" id="MBO8428805.1"/>
    </source>
</evidence>
<dbReference type="Pfam" id="PF01715">
    <property type="entry name" value="IPPT"/>
    <property type="match status" value="1"/>
</dbReference>
<keyword evidence="7 10" id="KW-0067">ATP-binding</keyword>
<keyword evidence="5 10" id="KW-0819">tRNA processing</keyword>
<evidence type="ECO:0000256" key="13">
    <source>
        <dbReference type="RuleBase" id="RU003785"/>
    </source>
</evidence>
<comment type="subunit">
    <text evidence="10">Monomer.</text>
</comment>
<comment type="similarity">
    <text evidence="3 10 13">Belongs to the IPP transferase family.</text>
</comment>
<proteinExistence type="inferred from homology"/>
<feature type="region of interest" description="Interaction with substrate tRNA" evidence="10">
    <location>
        <begin position="49"/>
        <end position="52"/>
    </location>
</feature>
<name>A0A9D9DLH7_9BACT</name>
<dbReference type="PANTHER" id="PTHR11088">
    <property type="entry name" value="TRNA DIMETHYLALLYLTRANSFERASE"/>
    <property type="match status" value="1"/>
</dbReference>
<reference evidence="14" key="2">
    <citation type="journal article" date="2021" name="PeerJ">
        <title>Extensive microbial diversity within the chicken gut microbiome revealed by metagenomics and culture.</title>
        <authorList>
            <person name="Gilroy R."/>
            <person name="Ravi A."/>
            <person name="Getino M."/>
            <person name="Pursley I."/>
            <person name="Horton D.L."/>
            <person name="Alikhan N.F."/>
            <person name="Baker D."/>
            <person name="Gharbi K."/>
            <person name="Hall N."/>
            <person name="Watson M."/>
            <person name="Adriaenssens E.M."/>
            <person name="Foster-Nyarko E."/>
            <person name="Jarju S."/>
            <person name="Secka A."/>
            <person name="Antonio M."/>
            <person name="Oren A."/>
            <person name="Chaudhuri R.R."/>
            <person name="La Ragione R."/>
            <person name="Hildebrand F."/>
            <person name="Pallen M.J."/>
        </authorList>
    </citation>
    <scope>NUCLEOTIDE SEQUENCE</scope>
    <source>
        <strain evidence="14">15467</strain>
    </source>
</reference>
<feature type="site" description="Interaction with substrate tRNA" evidence="10">
    <location>
        <position position="145"/>
    </location>
</feature>
<feature type="site" description="Interaction with substrate tRNA" evidence="10">
    <location>
        <position position="122"/>
    </location>
</feature>
<dbReference type="Gene3D" id="1.10.287.890">
    <property type="entry name" value="Crystal structure of tRNA isopentenylpyrophosphate transferase (bh2366) domain"/>
    <property type="match status" value="1"/>
</dbReference>
<comment type="function">
    <text evidence="2 10 12">Catalyzes the transfer of a dimethylallyl group onto the adenine at position 37 in tRNAs that read codons beginning with uridine, leading to the formation of N6-(dimethylallyl)adenosine (i(6)A).</text>
</comment>
<dbReference type="NCBIfam" id="TIGR00174">
    <property type="entry name" value="miaA"/>
    <property type="match status" value="1"/>
</dbReference>
<dbReference type="GO" id="GO:0005524">
    <property type="term" value="F:ATP binding"/>
    <property type="evidence" value="ECO:0007669"/>
    <property type="project" value="UniProtKB-UniRule"/>
</dbReference>
<dbReference type="InterPro" id="IPR039657">
    <property type="entry name" value="Dimethylallyltransferase"/>
</dbReference>
<dbReference type="AlphaFoldDB" id="A0A9D9DLH7"/>
<keyword evidence="4 10" id="KW-0808">Transferase</keyword>
<evidence type="ECO:0000256" key="2">
    <source>
        <dbReference type="ARBA" id="ARBA00003213"/>
    </source>
</evidence>
<comment type="caution">
    <text evidence="14">The sequence shown here is derived from an EMBL/GenBank/DDBJ whole genome shotgun (WGS) entry which is preliminary data.</text>
</comment>
<evidence type="ECO:0000256" key="3">
    <source>
        <dbReference type="ARBA" id="ARBA00005842"/>
    </source>
</evidence>
<dbReference type="HAMAP" id="MF_00185">
    <property type="entry name" value="IPP_trans"/>
    <property type="match status" value="1"/>
</dbReference>